<reference evidence="2 3" key="1">
    <citation type="submission" date="2019-02" db="EMBL/GenBank/DDBJ databases">
        <title>Deep-cultivation of Planctomycetes and their phenomic and genomic characterization uncovers novel biology.</title>
        <authorList>
            <person name="Wiegand S."/>
            <person name="Jogler M."/>
            <person name="Boedeker C."/>
            <person name="Pinto D."/>
            <person name="Vollmers J."/>
            <person name="Rivas-Marin E."/>
            <person name="Kohn T."/>
            <person name="Peeters S.H."/>
            <person name="Heuer A."/>
            <person name="Rast P."/>
            <person name="Oberbeckmann S."/>
            <person name="Bunk B."/>
            <person name="Jeske O."/>
            <person name="Meyerdierks A."/>
            <person name="Storesund J.E."/>
            <person name="Kallscheuer N."/>
            <person name="Luecker S."/>
            <person name="Lage O.M."/>
            <person name="Pohl T."/>
            <person name="Merkel B.J."/>
            <person name="Hornburger P."/>
            <person name="Mueller R.-W."/>
            <person name="Bruemmer F."/>
            <person name="Labrenz M."/>
            <person name="Spormann A.M."/>
            <person name="Op den Camp H."/>
            <person name="Overmann J."/>
            <person name="Amann R."/>
            <person name="Jetten M.S.M."/>
            <person name="Mascher T."/>
            <person name="Medema M.H."/>
            <person name="Devos D.P."/>
            <person name="Kaster A.-K."/>
            <person name="Ovreas L."/>
            <person name="Rohde M."/>
            <person name="Galperin M.Y."/>
            <person name="Jogler C."/>
        </authorList>
    </citation>
    <scope>NUCLEOTIDE SEQUENCE [LARGE SCALE GENOMIC DNA]</scope>
    <source>
        <strain evidence="2 3">I41</strain>
    </source>
</reference>
<dbReference type="KEGG" id="llh:I41_13860"/>
<proteinExistence type="predicted"/>
<feature type="region of interest" description="Disordered" evidence="1">
    <location>
        <begin position="69"/>
        <end position="90"/>
    </location>
</feature>
<evidence type="ECO:0000313" key="2">
    <source>
        <dbReference type="EMBL" id="QDT72216.1"/>
    </source>
</evidence>
<protein>
    <submittedName>
        <fullName evidence="2">Uncharacterized protein</fullName>
    </submittedName>
</protein>
<gene>
    <name evidence="2" type="ORF">I41_13860</name>
</gene>
<dbReference type="Proteomes" id="UP000317909">
    <property type="component" value="Chromosome"/>
</dbReference>
<evidence type="ECO:0000256" key="1">
    <source>
        <dbReference type="SAM" id="MobiDB-lite"/>
    </source>
</evidence>
<dbReference type="EMBL" id="CP036339">
    <property type="protein sequence ID" value="QDT72216.1"/>
    <property type="molecule type" value="Genomic_DNA"/>
</dbReference>
<sequence length="90" mass="9682">MLSPELEAELRAIIRPELQLAVRAIVDEGLEPLLNVVATMQEKHSALLATLCESTGAIVDSQARIERAVADATGGGDDDAPWRESLQDDD</sequence>
<evidence type="ECO:0000313" key="3">
    <source>
        <dbReference type="Proteomes" id="UP000317909"/>
    </source>
</evidence>
<accession>A0A517TV04</accession>
<keyword evidence="3" id="KW-1185">Reference proteome</keyword>
<feature type="compositionally biased region" description="Basic and acidic residues" evidence="1">
    <location>
        <begin position="80"/>
        <end position="90"/>
    </location>
</feature>
<name>A0A517TV04_9BACT</name>
<dbReference type="RefSeq" id="WP_145431808.1">
    <property type="nucleotide sequence ID" value="NZ_CP036339.1"/>
</dbReference>
<dbReference type="AlphaFoldDB" id="A0A517TV04"/>
<organism evidence="2 3">
    <name type="scientific">Lacipirellula limnantheis</name>
    <dbReference type="NCBI Taxonomy" id="2528024"/>
    <lineage>
        <taxon>Bacteria</taxon>
        <taxon>Pseudomonadati</taxon>
        <taxon>Planctomycetota</taxon>
        <taxon>Planctomycetia</taxon>
        <taxon>Pirellulales</taxon>
        <taxon>Lacipirellulaceae</taxon>
        <taxon>Lacipirellula</taxon>
    </lineage>
</organism>